<evidence type="ECO:0000259" key="6">
    <source>
        <dbReference type="Pfam" id="PF00462"/>
    </source>
</evidence>
<dbReference type="InterPro" id="IPR002109">
    <property type="entry name" value="Glutaredoxin"/>
</dbReference>
<organism evidence="7 8">
    <name type="scientific">Parasphingorhabdus marina DSM 22363</name>
    <dbReference type="NCBI Taxonomy" id="1123272"/>
    <lineage>
        <taxon>Bacteria</taxon>
        <taxon>Pseudomonadati</taxon>
        <taxon>Pseudomonadota</taxon>
        <taxon>Alphaproteobacteria</taxon>
        <taxon>Sphingomonadales</taxon>
        <taxon>Sphingomonadaceae</taxon>
        <taxon>Parasphingorhabdus</taxon>
    </lineage>
</organism>
<dbReference type="PROSITE" id="PS51354">
    <property type="entry name" value="GLUTAREDOXIN_2"/>
    <property type="match status" value="1"/>
</dbReference>
<keyword evidence="8" id="KW-1185">Reference proteome</keyword>
<dbReference type="GO" id="GO:0045454">
    <property type="term" value="P:cell redox homeostasis"/>
    <property type="evidence" value="ECO:0007669"/>
    <property type="project" value="InterPro"/>
</dbReference>
<dbReference type="InterPro" id="IPR036249">
    <property type="entry name" value="Thioredoxin-like_sf"/>
</dbReference>
<protein>
    <recommendedName>
        <fullName evidence="5">Glutaredoxin</fullName>
    </recommendedName>
</protein>
<evidence type="ECO:0000256" key="3">
    <source>
        <dbReference type="ARBA" id="ARBA00022448"/>
    </source>
</evidence>
<evidence type="ECO:0000256" key="1">
    <source>
        <dbReference type="ARBA" id="ARBA00002549"/>
    </source>
</evidence>
<dbReference type="STRING" id="1123272.SAMN02745824_2878"/>
<keyword evidence="3 5" id="KW-0813">Transport</keyword>
<dbReference type="Gene3D" id="3.40.30.10">
    <property type="entry name" value="Glutaredoxin"/>
    <property type="match status" value="1"/>
</dbReference>
<dbReference type="NCBIfam" id="TIGR02181">
    <property type="entry name" value="GRX_bact"/>
    <property type="match status" value="1"/>
</dbReference>
<comment type="similarity">
    <text evidence="2 5">Belongs to the glutaredoxin family.</text>
</comment>
<evidence type="ECO:0000313" key="8">
    <source>
        <dbReference type="Proteomes" id="UP000185192"/>
    </source>
</evidence>
<dbReference type="CDD" id="cd03418">
    <property type="entry name" value="GRX_GRXb_1_3_like"/>
    <property type="match status" value="1"/>
</dbReference>
<keyword evidence="5" id="KW-0963">Cytoplasm</keyword>
<dbReference type="AlphaFoldDB" id="A0A1N6GKT1"/>
<dbReference type="GO" id="GO:0005737">
    <property type="term" value="C:cytoplasm"/>
    <property type="evidence" value="ECO:0007669"/>
    <property type="project" value="TreeGrafter"/>
</dbReference>
<dbReference type="InterPro" id="IPR014025">
    <property type="entry name" value="Glutaredoxin_subgr"/>
</dbReference>
<gene>
    <name evidence="7" type="ORF">SAMN02745824_2878</name>
</gene>
<keyword evidence="4 5" id="KW-0249">Electron transport</keyword>
<sequence length="85" mass="9475">MAKVEIYTKFTCGYCFRAKSLLSSRNVDFEEFDISMGGARRQEMIQRANGRTTVPQIFINDQHIGGSDDLAALDASGQLEQLLAQ</sequence>
<dbReference type="Pfam" id="PF00462">
    <property type="entry name" value="Glutaredoxin"/>
    <property type="match status" value="1"/>
</dbReference>
<proteinExistence type="inferred from homology"/>
<evidence type="ECO:0000256" key="2">
    <source>
        <dbReference type="ARBA" id="ARBA00007787"/>
    </source>
</evidence>
<accession>A0A1N6GKT1</accession>
<dbReference type="RefSeq" id="WP_074205829.1">
    <property type="nucleotide sequence ID" value="NZ_FSQW01000002.1"/>
</dbReference>
<dbReference type="SUPFAM" id="SSF52833">
    <property type="entry name" value="Thioredoxin-like"/>
    <property type="match status" value="1"/>
</dbReference>
<reference evidence="8" key="1">
    <citation type="submission" date="2016-11" db="EMBL/GenBank/DDBJ databases">
        <authorList>
            <person name="Varghese N."/>
            <person name="Submissions S."/>
        </authorList>
    </citation>
    <scope>NUCLEOTIDE SEQUENCE [LARGE SCALE GENOMIC DNA]</scope>
    <source>
        <strain evidence="8">DSM 22363</strain>
    </source>
</reference>
<dbReference type="PANTHER" id="PTHR45694">
    <property type="entry name" value="GLUTAREDOXIN 2"/>
    <property type="match status" value="1"/>
</dbReference>
<dbReference type="EMBL" id="FSQW01000002">
    <property type="protein sequence ID" value="SIO08134.1"/>
    <property type="molecule type" value="Genomic_DNA"/>
</dbReference>
<comment type="function">
    <text evidence="1 5">Has a glutathione-disulfide oxidoreductase activity in the presence of NADPH and glutathione reductase. Reduces low molecular weight disulfides and proteins.</text>
</comment>
<dbReference type="PANTHER" id="PTHR45694:SF18">
    <property type="entry name" value="GLUTAREDOXIN-1-RELATED"/>
    <property type="match status" value="1"/>
</dbReference>
<evidence type="ECO:0000313" key="7">
    <source>
        <dbReference type="EMBL" id="SIO08134.1"/>
    </source>
</evidence>
<feature type="domain" description="Glutaredoxin" evidence="6">
    <location>
        <begin position="4"/>
        <end position="64"/>
    </location>
</feature>
<evidence type="ECO:0000256" key="4">
    <source>
        <dbReference type="ARBA" id="ARBA00022982"/>
    </source>
</evidence>
<keyword evidence="5" id="KW-0676">Redox-active center</keyword>
<dbReference type="GO" id="GO:0015038">
    <property type="term" value="F:glutathione disulfide oxidoreductase activity"/>
    <property type="evidence" value="ECO:0007669"/>
    <property type="project" value="UniProtKB-UniRule"/>
</dbReference>
<dbReference type="Proteomes" id="UP000185192">
    <property type="component" value="Unassembled WGS sequence"/>
</dbReference>
<dbReference type="InterPro" id="IPR011900">
    <property type="entry name" value="GRX_bact"/>
</dbReference>
<dbReference type="GO" id="GO:0034599">
    <property type="term" value="P:cellular response to oxidative stress"/>
    <property type="evidence" value="ECO:0007669"/>
    <property type="project" value="TreeGrafter"/>
</dbReference>
<name>A0A1N6GKT1_9SPHN</name>
<dbReference type="OrthoDB" id="9814618at2"/>
<dbReference type="PRINTS" id="PR00160">
    <property type="entry name" value="GLUTAREDOXIN"/>
</dbReference>
<evidence type="ECO:0000256" key="5">
    <source>
        <dbReference type="RuleBase" id="RU364065"/>
    </source>
</evidence>